<proteinExistence type="predicted"/>
<evidence type="ECO:0000256" key="2">
    <source>
        <dbReference type="SAM" id="Phobius"/>
    </source>
</evidence>
<dbReference type="CDD" id="cd01288">
    <property type="entry name" value="FabZ"/>
    <property type="match status" value="1"/>
</dbReference>
<keyword evidence="2" id="KW-1133">Transmembrane helix</keyword>
<protein>
    <submittedName>
        <fullName evidence="3">Beta-hydroxyacyl-acyl carrier protein dehydratase (FABZ)</fullName>
    </submittedName>
</protein>
<comment type="caution">
    <text evidence="3">The sequence shown here is derived from an EMBL/GenBank/DDBJ whole genome shotgun (WGS) entry which is preliminary data.</text>
</comment>
<dbReference type="Gene3D" id="3.10.129.10">
    <property type="entry name" value="Hotdog Thioesterase"/>
    <property type="match status" value="1"/>
</dbReference>
<sequence>MYYFAPKPSSNYHLRHLYYATSRSYKETMELTFVCFLSMILFCSSLPSIAALHTKTLGFVPTISVKEAIPQPNGGASVPLQQRFKRSCLARYCDANPSIAQEWKSAQQISSRTKDAGDVPFSYDEIKKILPHRFPFLLIDKILQFEPGKRAVGLKQISGNEDQFNGHFPDRAVMPGVLQIEALAQLGGIVCLQQPVSDGKGDFFFAGIDGVRWRKPVLPGDSLILETNLLVWKPRFGIAKMDGRGYVDGELVLSVKELTFALVK</sequence>
<keyword evidence="4" id="KW-1185">Reference proteome</keyword>
<evidence type="ECO:0000313" key="3">
    <source>
        <dbReference type="EMBL" id="KAF8822892.1"/>
    </source>
</evidence>
<dbReference type="SUPFAM" id="SSF54637">
    <property type="entry name" value="Thioesterase/thiol ester dehydrase-isomerase"/>
    <property type="match status" value="1"/>
</dbReference>
<keyword evidence="2" id="KW-0472">Membrane</keyword>
<dbReference type="PANTHER" id="PTHR30272:SF1">
    <property type="entry name" value="3-HYDROXYACYL-[ACYL-CARRIER-PROTEIN] DEHYDRATASE"/>
    <property type="match status" value="1"/>
</dbReference>
<dbReference type="PANTHER" id="PTHR30272">
    <property type="entry name" value="3-HYDROXYACYL-[ACYL-CARRIER-PROTEIN] DEHYDRATASE"/>
    <property type="match status" value="1"/>
</dbReference>
<dbReference type="Proteomes" id="UP000823046">
    <property type="component" value="Unassembled WGS sequence"/>
</dbReference>
<accession>A0ABQ7JFV8</accession>
<dbReference type="InterPro" id="IPR013114">
    <property type="entry name" value="FabA_FabZ"/>
</dbReference>
<keyword evidence="1" id="KW-0456">Lyase</keyword>
<name>A0ABQ7JFV8_9APIC</name>
<reference evidence="3 4" key="1">
    <citation type="journal article" date="2020" name="bioRxiv">
        <title>Metabolic contributions of an alphaproteobacterial endosymbiont in the apicomplexan Cardiosporidium cionae.</title>
        <authorList>
            <person name="Hunter E.S."/>
            <person name="Paight C.J."/>
            <person name="Lane C.E."/>
        </authorList>
    </citation>
    <scope>NUCLEOTIDE SEQUENCE [LARGE SCALE GENOMIC DNA]</scope>
    <source>
        <strain evidence="3">ESH_2018</strain>
    </source>
</reference>
<gene>
    <name evidence="3" type="ORF">IE077_002227</name>
</gene>
<dbReference type="EMBL" id="JADAQX010000017">
    <property type="protein sequence ID" value="KAF8822892.1"/>
    <property type="molecule type" value="Genomic_DNA"/>
</dbReference>
<keyword evidence="2" id="KW-0812">Transmembrane</keyword>
<dbReference type="InterPro" id="IPR029069">
    <property type="entry name" value="HotDog_dom_sf"/>
</dbReference>
<organism evidence="3 4">
    <name type="scientific">Cardiosporidium cionae</name>
    <dbReference type="NCBI Taxonomy" id="476202"/>
    <lineage>
        <taxon>Eukaryota</taxon>
        <taxon>Sar</taxon>
        <taxon>Alveolata</taxon>
        <taxon>Apicomplexa</taxon>
        <taxon>Aconoidasida</taxon>
        <taxon>Nephromycida</taxon>
        <taxon>Cardiosporidium</taxon>
    </lineage>
</organism>
<evidence type="ECO:0000313" key="4">
    <source>
        <dbReference type="Proteomes" id="UP000823046"/>
    </source>
</evidence>
<dbReference type="NCBIfam" id="NF000582">
    <property type="entry name" value="PRK00006.1"/>
    <property type="match status" value="1"/>
</dbReference>
<feature type="transmembrane region" description="Helical" evidence="2">
    <location>
        <begin position="31"/>
        <end position="52"/>
    </location>
</feature>
<dbReference type="Pfam" id="PF07977">
    <property type="entry name" value="FabA"/>
    <property type="match status" value="1"/>
</dbReference>
<evidence type="ECO:0000256" key="1">
    <source>
        <dbReference type="ARBA" id="ARBA00023239"/>
    </source>
</evidence>